<name>A0A1N7QT34_9RHOB</name>
<dbReference type="InterPro" id="IPR018511">
    <property type="entry name" value="Hemolysin-typ_Ca-bd_CS"/>
</dbReference>
<reference evidence="3 4" key="1">
    <citation type="submission" date="2017-01" db="EMBL/GenBank/DDBJ databases">
        <authorList>
            <person name="Mah S.A."/>
            <person name="Swanson W.J."/>
            <person name="Moy G.W."/>
            <person name="Vacquier V.D."/>
        </authorList>
    </citation>
    <scope>NUCLEOTIDE SEQUENCE [LARGE SCALE GENOMIC DNA]</scope>
    <source>
        <strain evidence="3 4">DSM 26375</strain>
    </source>
</reference>
<dbReference type="GO" id="GO:0005509">
    <property type="term" value="F:calcium ion binding"/>
    <property type="evidence" value="ECO:0007669"/>
    <property type="project" value="InterPro"/>
</dbReference>
<gene>
    <name evidence="3" type="ORF">SAMN05421774_1293</name>
</gene>
<proteinExistence type="predicted"/>
<dbReference type="RefSeq" id="WP_159441487.1">
    <property type="nucleotide sequence ID" value="NZ_BMEH01000028.1"/>
</dbReference>
<dbReference type="PANTHER" id="PTHR38340">
    <property type="entry name" value="S-LAYER PROTEIN"/>
    <property type="match status" value="1"/>
</dbReference>
<dbReference type="PANTHER" id="PTHR38340:SF1">
    <property type="entry name" value="S-LAYER PROTEIN"/>
    <property type="match status" value="1"/>
</dbReference>
<dbReference type="GO" id="GO:0005615">
    <property type="term" value="C:extracellular space"/>
    <property type="evidence" value="ECO:0007669"/>
    <property type="project" value="InterPro"/>
</dbReference>
<sequence>MTTFTFQGYIATFSQDGSVSRLQKASMDIVADGADATLRYSRTYTGGVPDEYIYVETELMTLRINDTVVPLHQIPNLDAETEQLSWSGGVSNILTVELGGNDTFLMQISGNPIPEMSSAADMNSFIASVHRIQLLNWGFYGPGTDIPIERIGNPTITEHDVIIGDEFANTLTGGIGRDQIDGGGGNDLVYGGKGNDTVSGGTGHDKLYGEAGDDLLDGGRGNDTIWGGKGRDIINGEAGNDQLYGGRGGDRLEGGKGHDKLYGDAGNDTLFGGRGNDSLFGGAGNDRLDGGAGRNTLTGGAGADHFIFSSAANAGKGSTQDTITDFEQGIDKIVLAFDADVTSAGNQAFNFIGSSKFSGEAGELRFAAGVLRGDIDGDGKADFTIGVNGLTSLEASDFLL</sequence>
<evidence type="ECO:0000256" key="1">
    <source>
        <dbReference type="ARBA" id="ARBA00004613"/>
    </source>
</evidence>
<keyword evidence="4" id="KW-1185">Reference proteome</keyword>
<dbReference type="PROSITE" id="PS00330">
    <property type="entry name" value="HEMOLYSIN_CALCIUM"/>
    <property type="match status" value="1"/>
</dbReference>
<dbReference type="InterPro" id="IPR011049">
    <property type="entry name" value="Serralysin-like_metalloprot_C"/>
</dbReference>
<keyword evidence="2" id="KW-0964">Secreted</keyword>
<evidence type="ECO:0000313" key="4">
    <source>
        <dbReference type="Proteomes" id="UP000186141"/>
    </source>
</evidence>
<dbReference type="OrthoDB" id="7763943at2"/>
<dbReference type="SUPFAM" id="SSF51120">
    <property type="entry name" value="beta-Roll"/>
    <property type="match status" value="2"/>
</dbReference>
<dbReference type="Gene3D" id="2.150.10.10">
    <property type="entry name" value="Serralysin-like metalloprotease, C-terminal"/>
    <property type="match status" value="3"/>
</dbReference>
<dbReference type="InterPro" id="IPR001343">
    <property type="entry name" value="Hemolysn_Ca-bd"/>
</dbReference>
<dbReference type="Pfam" id="PF00353">
    <property type="entry name" value="HemolysinCabind"/>
    <property type="match status" value="4"/>
</dbReference>
<dbReference type="STRING" id="1086013.SAMN05421774_1293"/>
<comment type="subcellular location">
    <subcellularLocation>
        <location evidence="1">Secreted</location>
    </subcellularLocation>
</comment>
<dbReference type="AlphaFoldDB" id="A0A1N7QT34"/>
<protein>
    <submittedName>
        <fullName evidence="3">Hemolysin-type calcium-binding repeat-containing protein</fullName>
    </submittedName>
</protein>
<dbReference type="InterPro" id="IPR050557">
    <property type="entry name" value="RTX_toxin/Mannuronan_C5-epim"/>
</dbReference>
<dbReference type="EMBL" id="FTOT01000029">
    <property type="protein sequence ID" value="SIT25914.1"/>
    <property type="molecule type" value="Genomic_DNA"/>
</dbReference>
<dbReference type="PRINTS" id="PR00313">
    <property type="entry name" value="CABNDNGRPT"/>
</dbReference>
<dbReference type="Proteomes" id="UP000186141">
    <property type="component" value="Unassembled WGS sequence"/>
</dbReference>
<evidence type="ECO:0000313" key="3">
    <source>
        <dbReference type="EMBL" id="SIT25914.1"/>
    </source>
</evidence>
<organism evidence="3 4">
    <name type="scientific">Gemmobacter megaterium</name>
    <dbReference type="NCBI Taxonomy" id="1086013"/>
    <lineage>
        <taxon>Bacteria</taxon>
        <taxon>Pseudomonadati</taxon>
        <taxon>Pseudomonadota</taxon>
        <taxon>Alphaproteobacteria</taxon>
        <taxon>Rhodobacterales</taxon>
        <taxon>Paracoccaceae</taxon>
        <taxon>Gemmobacter</taxon>
    </lineage>
</organism>
<accession>A0A1N7QT34</accession>
<evidence type="ECO:0000256" key="2">
    <source>
        <dbReference type="ARBA" id="ARBA00022525"/>
    </source>
</evidence>